<keyword evidence="2" id="KW-1185">Reference proteome</keyword>
<sequence length="212" mass="23803">MGTESYSYGARQVNLTLVEKGLTRVSIFSRMNEGLKGEGNHPRLLMDQCPNLEKSMEQTGRKINQVKAKTAPTVNGRPCTYRPRAIVSLMFLLSSWEGVLPLTIGFILLSSSNPPQVKANLEELIVKFMNATDTRMNIIEAAKWNNIGQLIKLVSERTLGILPSNTEVNPREHFNAISVRLNEEVPIIQEKSCVGKRRRSFDTLDFKALELS</sequence>
<protein>
    <submittedName>
        <fullName evidence="1">Uncharacterized protein</fullName>
    </submittedName>
</protein>
<dbReference type="Proteomes" id="UP001060085">
    <property type="component" value="Linkage Group LG05"/>
</dbReference>
<gene>
    <name evidence="1" type="ORF">M9H77_22837</name>
</gene>
<evidence type="ECO:0000313" key="1">
    <source>
        <dbReference type="EMBL" id="KAI5663514.1"/>
    </source>
</evidence>
<organism evidence="1 2">
    <name type="scientific">Catharanthus roseus</name>
    <name type="common">Madagascar periwinkle</name>
    <name type="synonym">Vinca rosea</name>
    <dbReference type="NCBI Taxonomy" id="4058"/>
    <lineage>
        <taxon>Eukaryota</taxon>
        <taxon>Viridiplantae</taxon>
        <taxon>Streptophyta</taxon>
        <taxon>Embryophyta</taxon>
        <taxon>Tracheophyta</taxon>
        <taxon>Spermatophyta</taxon>
        <taxon>Magnoliopsida</taxon>
        <taxon>eudicotyledons</taxon>
        <taxon>Gunneridae</taxon>
        <taxon>Pentapetalae</taxon>
        <taxon>asterids</taxon>
        <taxon>lamiids</taxon>
        <taxon>Gentianales</taxon>
        <taxon>Apocynaceae</taxon>
        <taxon>Rauvolfioideae</taxon>
        <taxon>Vinceae</taxon>
        <taxon>Catharanthinae</taxon>
        <taxon>Catharanthus</taxon>
    </lineage>
</organism>
<evidence type="ECO:0000313" key="2">
    <source>
        <dbReference type="Proteomes" id="UP001060085"/>
    </source>
</evidence>
<dbReference type="EMBL" id="CM044705">
    <property type="protein sequence ID" value="KAI5663514.1"/>
    <property type="molecule type" value="Genomic_DNA"/>
</dbReference>
<accession>A0ACC0ASI2</accession>
<reference evidence="2" key="1">
    <citation type="journal article" date="2023" name="Nat. Plants">
        <title>Single-cell RNA sequencing provides a high-resolution roadmap for understanding the multicellular compartmentation of specialized metabolism.</title>
        <authorList>
            <person name="Sun S."/>
            <person name="Shen X."/>
            <person name="Li Y."/>
            <person name="Li Y."/>
            <person name="Wang S."/>
            <person name="Li R."/>
            <person name="Zhang H."/>
            <person name="Shen G."/>
            <person name="Guo B."/>
            <person name="Wei J."/>
            <person name="Xu J."/>
            <person name="St-Pierre B."/>
            <person name="Chen S."/>
            <person name="Sun C."/>
        </authorList>
    </citation>
    <scope>NUCLEOTIDE SEQUENCE [LARGE SCALE GENOMIC DNA]</scope>
</reference>
<comment type="caution">
    <text evidence="1">The sequence shown here is derived from an EMBL/GenBank/DDBJ whole genome shotgun (WGS) entry which is preliminary data.</text>
</comment>
<name>A0ACC0ASI2_CATRO</name>
<proteinExistence type="predicted"/>